<accession>A0ABT9CQ36</accession>
<dbReference type="Proteomes" id="UP001223016">
    <property type="component" value="Unassembled WGS sequence"/>
</dbReference>
<dbReference type="RefSeq" id="WP_304574575.1">
    <property type="nucleotide sequence ID" value="NZ_JAUQOO010000005.1"/>
</dbReference>
<organism evidence="1 2">
    <name type="scientific">Pseudomonas serbiensis</name>
    <dbReference type="NCBI Taxonomy" id="3064350"/>
    <lineage>
        <taxon>Bacteria</taxon>
        <taxon>Pseudomonadati</taxon>
        <taxon>Pseudomonadota</taxon>
        <taxon>Gammaproteobacteria</taxon>
        <taxon>Pseudomonadales</taxon>
        <taxon>Pseudomonadaceae</taxon>
        <taxon>Pseudomonas</taxon>
    </lineage>
</organism>
<evidence type="ECO:0000313" key="2">
    <source>
        <dbReference type="Proteomes" id="UP001223016"/>
    </source>
</evidence>
<sequence>MQIGSSQLSGSTVLAVRIKGQQVPPETAMTFKSPLMFDSFVMKLRDQSCVAQVASPVPELNRLISIGFMVFGGVVVLLEGVLCCSGVGGATVVGVYGYKQFAGGVAHSE</sequence>
<keyword evidence="2" id="KW-1185">Reference proteome</keyword>
<name>A0ABT9CQ36_9PSED</name>
<dbReference type="EMBL" id="JAUQOO010000005">
    <property type="protein sequence ID" value="MDO7926852.1"/>
    <property type="molecule type" value="Genomic_DNA"/>
</dbReference>
<gene>
    <name evidence="1" type="ORF">Q6A51_08695</name>
</gene>
<protein>
    <submittedName>
        <fullName evidence="1">Uncharacterized protein</fullName>
    </submittedName>
</protein>
<proteinExistence type="predicted"/>
<reference evidence="1 2" key="1">
    <citation type="submission" date="2023-07" db="EMBL/GenBank/DDBJ databases">
        <title>Identification of four novel Pseudomonas species associated with bacterial leaf spot of cucurbits.</title>
        <authorList>
            <person name="Fullem K.R."/>
        </authorList>
    </citation>
    <scope>NUCLEOTIDE SEQUENCE [LARGE SCALE GENOMIC DNA]</scope>
    <source>
        <strain evidence="1 2">KFB 138</strain>
    </source>
</reference>
<evidence type="ECO:0000313" key="1">
    <source>
        <dbReference type="EMBL" id="MDO7926852.1"/>
    </source>
</evidence>
<comment type="caution">
    <text evidence="1">The sequence shown here is derived from an EMBL/GenBank/DDBJ whole genome shotgun (WGS) entry which is preliminary data.</text>
</comment>